<dbReference type="EMBL" id="CAFBLP010000071">
    <property type="protein sequence ID" value="CAB4886609.1"/>
    <property type="molecule type" value="Genomic_DNA"/>
</dbReference>
<proteinExistence type="predicted"/>
<feature type="region of interest" description="Disordered" evidence="1">
    <location>
        <begin position="801"/>
        <end position="850"/>
    </location>
</feature>
<organism evidence="2">
    <name type="scientific">freshwater metagenome</name>
    <dbReference type="NCBI Taxonomy" id="449393"/>
    <lineage>
        <taxon>unclassified sequences</taxon>
        <taxon>metagenomes</taxon>
        <taxon>ecological metagenomes</taxon>
    </lineage>
</organism>
<evidence type="ECO:0000256" key="1">
    <source>
        <dbReference type="SAM" id="MobiDB-lite"/>
    </source>
</evidence>
<accession>A0A6J7F328</accession>
<protein>
    <submittedName>
        <fullName evidence="2">Unannotated protein</fullName>
    </submittedName>
</protein>
<dbReference type="AlphaFoldDB" id="A0A6J7F328"/>
<name>A0A6J7F328_9ZZZZ</name>
<reference evidence="2" key="1">
    <citation type="submission" date="2020-05" db="EMBL/GenBank/DDBJ databases">
        <authorList>
            <person name="Chiriac C."/>
            <person name="Salcher M."/>
            <person name="Ghai R."/>
            <person name="Kavagutti S V."/>
        </authorList>
    </citation>
    <scope>NUCLEOTIDE SEQUENCE</scope>
</reference>
<sequence length="897" mass="93063">MNVRSGTRSWLLGPLALVLISALVSSGAGATSDPVAGSQGTDTALEATASKVTVGGRGSFADLAITVNQTQNLTNQAVSITWTGGAPTIASPGRFGSQYLQIMQCWGDDDGTVPGNPGPPPEQCEQGAVAGTYGGLPGGLYPSGFALSRVISRSDWANFSPTVGHLDTRTTNVWLPFRAVGGTVVDVQTDPTFNPAVIGGNFWLNPYYNLITTNEIAAAATGSDGKGAELFQVLTGVESSGLGCGQRSQPVAGGDKKVPKCWIVVVPRGNPTDENAGTPFDVSADQFGVASSPVSPLAWQHRIAIPIEFNPVDTPCVLGADERRLSGSELALPAVASWQPALCSGGSLPPYSYAPVSDGSARQQLVSGQAGAPGMVVVSKPISNNVINPANPVLYAPLSALGLVIGFNIERNPLPDAPAAAQQIAGVRIADLNLTPRLVAKLLTQSYRQAVSIQEAPAYSWMTANPAHMGLDPDFRRFNPEFALLQVADGRTFSGLQLPEGNSDAAAQVWEWILADPEARAWLDGAPDEWGMQVNPVYSTVASVNATGIAFGDPIPTSFPKGDPYCYQGPTRPGATAGSTIVPPPLCGTDWLPYKRSFDETAQVTRAASDGARIVDNPFAVSSADVWTRELPQFLGRRDMLALTDTASAAQFGLQMARLSRAGDNATDRGFVAADAASLTAGIDTMRAREQPMVLEPVPTATAAGAYPLTAITYGAIAPLSLDATARSQYAAFIDYAVGAGQVPGLELGQLPRGYVPLPANLASQASTVAELVRTLVAAPPEPAPTVTTPTTVKRPFKAPAVTTPTTAAPPAEVPVSTEPPTTTTVPTPTTEQVSPIPGPATPATSPAPSRYAVPGLTVLTLGSALGALEITKRPRRRRTPRPQPGADPVPGDGDAD</sequence>
<gene>
    <name evidence="2" type="ORF">UFOPK3376_02341</name>
</gene>
<feature type="region of interest" description="Disordered" evidence="1">
    <location>
        <begin position="865"/>
        <end position="897"/>
    </location>
</feature>
<dbReference type="Gene3D" id="3.40.190.10">
    <property type="entry name" value="Periplasmic binding protein-like II"/>
    <property type="match status" value="1"/>
</dbReference>
<evidence type="ECO:0000313" key="2">
    <source>
        <dbReference type="EMBL" id="CAB4886609.1"/>
    </source>
</evidence>